<dbReference type="GO" id="GO:0005829">
    <property type="term" value="C:cytosol"/>
    <property type="evidence" value="ECO:0007669"/>
    <property type="project" value="TreeGrafter"/>
</dbReference>
<dbReference type="RefSeq" id="WP_054644386.1">
    <property type="nucleotide sequence ID" value="NZ_BJOQ01000017.1"/>
</dbReference>
<dbReference type="FunFam" id="2.40.37.10:FF:000006">
    <property type="entry name" value="Alanine racemase"/>
    <property type="match status" value="1"/>
</dbReference>
<dbReference type="Proteomes" id="UP001215533">
    <property type="component" value="Chromosome"/>
</dbReference>
<dbReference type="Pfam" id="PF00842">
    <property type="entry name" value="Ala_racemase_C"/>
    <property type="match status" value="1"/>
</dbReference>
<evidence type="ECO:0000256" key="1">
    <source>
        <dbReference type="ARBA" id="ARBA00000316"/>
    </source>
</evidence>
<dbReference type="GO" id="GO:0030170">
    <property type="term" value="F:pyridoxal phosphate binding"/>
    <property type="evidence" value="ECO:0007669"/>
    <property type="project" value="UniProtKB-UniRule"/>
</dbReference>
<dbReference type="EC" id="5.1.1.1" evidence="5"/>
<dbReference type="PANTHER" id="PTHR30511:SF0">
    <property type="entry name" value="ALANINE RACEMASE, CATABOLIC-RELATED"/>
    <property type="match status" value="1"/>
</dbReference>
<feature type="binding site" evidence="5 7">
    <location>
        <position position="141"/>
    </location>
    <ligand>
        <name>substrate</name>
    </ligand>
</feature>
<dbReference type="SUPFAM" id="SSF50621">
    <property type="entry name" value="Alanine racemase C-terminal domain-like"/>
    <property type="match status" value="1"/>
</dbReference>
<evidence type="ECO:0000313" key="9">
    <source>
        <dbReference type="Proteomes" id="UP001215533"/>
    </source>
</evidence>
<evidence type="ECO:0000256" key="3">
    <source>
        <dbReference type="ARBA" id="ARBA00022898"/>
    </source>
</evidence>
<comment type="cofactor">
    <cofactor evidence="2 5 6">
        <name>pyridoxal 5'-phosphate</name>
        <dbReference type="ChEBI" id="CHEBI:597326"/>
    </cofactor>
</comment>
<comment type="function">
    <text evidence="5">Catalyzes the interconversion of L-alanine and D-alanine. May also act on other amino acids.</text>
</comment>
<dbReference type="AlphaFoldDB" id="A0A1B2A5B6"/>
<dbReference type="FunFam" id="3.20.20.10:FF:000002">
    <property type="entry name" value="Alanine racemase"/>
    <property type="match status" value="1"/>
</dbReference>
<dbReference type="Gene3D" id="3.20.20.10">
    <property type="entry name" value="Alanine racemase"/>
    <property type="match status" value="1"/>
</dbReference>
<protein>
    <recommendedName>
        <fullName evidence="5">Alanine racemase</fullName>
        <ecNumber evidence="5">5.1.1.1</ecNumber>
    </recommendedName>
</protein>
<dbReference type="NCBIfam" id="TIGR00492">
    <property type="entry name" value="alr"/>
    <property type="match status" value="1"/>
</dbReference>
<reference evidence="8" key="1">
    <citation type="submission" date="2023-02" db="EMBL/GenBank/DDBJ databases">
        <title>Complete genome sequence of Lactobacillus curvatus CACC879 isolated from Pig feces.</title>
        <authorList>
            <person name="Park S."/>
            <person name="Park M.A."/>
            <person name="Kim D.-H."/>
            <person name="Kim Y."/>
        </authorList>
    </citation>
    <scope>NUCLEOTIDE SEQUENCE</scope>
    <source>
        <strain evidence="8">CACC879</strain>
    </source>
</reference>
<dbReference type="GO" id="GO:0009252">
    <property type="term" value="P:peptidoglycan biosynthetic process"/>
    <property type="evidence" value="ECO:0007669"/>
    <property type="project" value="TreeGrafter"/>
</dbReference>
<dbReference type="SUPFAM" id="SSF51419">
    <property type="entry name" value="PLP-binding barrel"/>
    <property type="match status" value="1"/>
</dbReference>
<evidence type="ECO:0000256" key="5">
    <source>
        <dbReference type="HAMAP-Rule" id="MF_01201"/>
    </source>
</evidence>
<comment type="pathway">
    <text evidence="5">Amino-acid biosynthesis; D-alanine biosynthesis; D-alanine from L-alanine: step 1/1.</text>
</comment>
<proteinExistence type="inferred from homology"/>
<evidence type="ECO:0000313" key="8">
    <source>
        <dbReference type="EMBL" id="WDC91478.1"/>
    </source>
</evidence>
<evidence type="ECO:0000256" key="7">
    <source>
        <dbReference type="PIRSR" id="PIRSR600821-52"/>
    </source>
</evidence>
<organism evidence="8 9">
    <name type="scientific">Latilactobacillus curvatus</name>
    <name type="common">Lactobacillus curvatus</name>
    <dbReference type="NCBI Taxonomy" id="28038"/>
    <lineage>
        <taxon>Bacteria</taxon>
        <taxon>Bacillati</taxon>
        <taxon>Bacillota</taxon>
        <taxon>Bacilli</taxon>
        <taxon>Lactobacillales</taxon>
        <taxon>Lactobacillaceae</taxon>
        <taxon>Latilactobacillus</taxon>
    </lineage>
</organism>
<dbReference type="CDD" id="cd00430">
    <property type="entry name" value="PLPDE_III_AR"/>
    <property type="match status" value="1"/>
</dbReference>
<dbReference type="InterPro" id="IPR029066">
    <property type="entry name" value="PLP-binding_barrel"/>
</dbReference>
<feature type="binding site" evidence="5 7">
    <location>
        <position position="318"/>
    </location>
    <ligand>
        <name>substrate</name>
    </ligand>
</feature>
<accession>A0A1B2A5B6</accession>
<dbReference type="InterPro" id="IPR011079">
    <property type="entry name" value="Ala_racemase_C"/>
</dbReference>
<dbReference type="HAMAP" id="MF_01201">
    <property type="entry name" value="Ala_racemase"/>
    <property type="match status" value="1"/>
</dbReference>
<feature type="active site" description="Proton acceptor; specific for L-alanine" evidence="5">
    <location>
        <position position="271"/>
    </location>
</feature>
<comment type="catalytic activity">
    <reaction evidence="1 5">
        <text>L-alanine = D-alanine</text>
        <dbReference type="Rhea" id="RHEA:20249"/>
        <dbReference type="ChEBI" id="CHEBI:57416"/>
        <dbReference type="ChEBI" id="CHEBI:57972"/>
        <dbReference type="EC" id="5.1.1.1"/>
    </reaction>
</comment>
<comment type="similarity">
    <text evidence="5">Belongs to the alanine racemase family.</text>
</comment>
<dbReference type="InterPro" id="IPR009006">
    <property type="entry name" value="Ala_racemase/Decarboxylase_C"/>
</dbReference>
<dbReference type="EMBL" id="CP117683">
    <property type="protein sequence ID" value="WDC91478.1"/>
    <property type="molecule type" value="Genomic_DNA"/>
</dbReference>
<sequence length="380" mass="41654">MTVGYLRPTRILVDQNAIYENIQNELKDLKGTDAVIFPVLKANAYGHGMIPVAEAAQAAGAAGFCVAILDEALALRRANFTEPILVLGITQPTEIELVIANQISITVGSLEWLQAAYEIAQQIPYPQPMHIHLSVDSGMGRIGFRNATELLAAATFIKAHAKYFDLEGIFTHFATADDPDDTYFKEQSARFNELVAVLPECPRFVHVSNSATSLWHSACNENLIRMGISMYGLNPSGNAIPELPYALKPALSLESELVFVKQVEAGSKIGYGATYEASESEWIGTIPIGYADGWSRRMQGSTVLVDGHRCEIVGRVCMDQLMIRLPKQYPVGTKVVFVGKSGDDEITLQEIADYAGTIHYEIICGLSDRLPRVYSGIDEH</sequence>
<feature type="modified residue" description="N6-(pyridoxal phosphate)lysine" evidence="5 6">
    <location>
        <position position="41"/>
    </location>
</feature>
<keyword evidence="3 5" id="KW-0663">Pyridoxal phosphate</keyword>
<dbReference type="GeneID" id="49611039"/>
<feature type="active site" description="Proton acceptor; specific for D-alanine" evidence="5">
    <location>
        <position position="41"/>
    </location>
</feature>
<dbReference type="SMART" id="SM01005">
    <property type="entry name" value="Ala_racemase_C"/>
    <property type="match status" value="1"/>
</dbReference>
<evidence type="ECO:0000256" key="2">
    <source>
        <dbReference type="ARBA" id="ARBA00001933"/>
    </source>
</evidence>
<dbReference type="PANTHER" id="PTHR30511">
    <property type="entry name" value="ALANINE RACEMASE"/>
    <property type="match status" value="1"/>
</dbReference>
<dbReference type="PRINTS" id="PR00992">
    <property type="entry name" value="ALARACEMASE"/>
</dbReference>
<dbReference type="Pfam" id="PF01168">
    <property type="entry name" value="Ala_racemase_N"/>
    <property type="match status" value="1"/>
</dbReference>
<name>A0A1B2A5B6_LATCU</name>
<dbReference type="GO" id="GO:0030632">
    <property type="term" value="P:D-alanine biosynthetic process"/>
    <property type="evidence" value="ECO:0007669"/>
    <property type="project" value="UniProtKB-UniRule"/>
</dbReference>
<dbReference type="InterPro" id="IPR001608">
    <property type="entry name" value="Ala_racemase_N"/>
</dbReference>
<dbReference type="InterPro" id="IPR000821">
    <property type="entry name" value="Ala_racemase"/>
</dbReference>
<evidence type="ECO:0000256" key="6">
    <source>
        <dbReference type="PIRSR" id="PIRSR600821-50"/>
    </source>
</evidence>
<dbReference type="GO" id="GO:0008784">
    <property type="term" value="F:alanine racemase activity"/>
    <property type="evidence" value="ECO:0007669"/>
    <property type="project" value="UniProtKB-UniRule"/>
</dbReference>
<evidence type="ECO:0000256" key="4">
    <source>
        <dbReference type="ARBA" id="ARBA00023235"/>
    </source>
</evidence>
<dbReference type="Gene3D" id="2.40.37.10">
    <property type="entry name" value="Lyase, Ornithine Decarboxylase, Chain A, domain 1"/>
    <property type="match status" value="1"/>
</dbReference>
<dbReference type="OrthoDB" id="9813814at2"/>
<gene>
    <name evidence="8" type="primary">alr</name>
    <name evidence="8" type="ORF">PSR33_04545</name>
</gene>
<keyword evidence="4 5" id="KW-0413">Isomerase</keyword>